<dbReference type="OrthoDB" id="1728874at2759"/>
<dbReference type="PRINTS" id="PR00019">
    <property type="entry name" value="LEURICHRPT"/>
</dbReference>
<name>A0A0J7KYZ3_LASNI</name>
<dbReference type="EMBL" id="LBMM01001944">
    <property type="protein sequence ID" value="KMQ95499.1"/>
    <property type="molecule type" value="Genomic_DNA"/>
</dbReference>
<dbReference type="AlphaFoldDB" id="A0A0J7KYZ3"/>
<evidence type="ECO:0000256" key="2">
    <source>
        <dbReference type="ARBA" id="ARBA00022737"/>
    </source>
</evidence>
<dbReference type="Pfam" id="PF13855">
    <property type="entry name" value="LRR_8"/>
    <property type="match status" value="2"/>
</dbReference>
<reference evidence="3 4" key="1">
    <citation type="submission" date="2015-04" db="EMBL/GenBank/DDBJ databases">
        <title>Lasius niger genome sequencing.</title>
        <authorList>
            <person name="Konorov E.A."/>
            <person name="Nikitin M.A."/>
            <person name="Kirill M.V."/>
            <person name="Chang P."/>
        </authorList>
    </citation>
    <scope>NUCLEOTIDE SEQUENCE [LARGE SCALE GENOMIC DNA]</scope>
    <source>
        <tissue evidence="3">Whole</tissue>
    </source>
</reference>
<comment type="caution">
    <text evidence="3">The sequence shown here is derived from an EMBL/GenBank/DDBJ whole genome shotgun (WGS) entry which is preliminary data.</text>
</comment>
<keyword evidence="2" id="KW-0677">Repeat</keyword>
<dbReference type="InterPro" id="IPR050216">
    <property type="entry name" value="LRR_domain-containing"/>
</dbReference>
<dbReference type="SUPFAM" id="SSF52058">
    <property type="entry name" value="L domain-like"/>
    <property type="match status" value="1"/>
</dbReference>
<keyword evidence="1" id="KW-0433">Leucine-rich repeat</keyword>
<evidence type="ECO:0000256" key="1">
    <source>
        <dbReference type="ARBA" id="ARBA00022614"/>
    </source>
</evidence>
<dbReference type="PROSITE" id="PS51450">
    <property type="entry name" value="LRR"/>
    <property type="match status" value="1"/>
</dbReference>
<dbReference type="Proteomes" id="UP000036403">
    <property type="component" value="Unassembled WGS sequence"/>
</dbReference>
<dbReference type="InterPro" id="IPR001611">
    <property type="entry name" value="Leu-rich_rpt"/>
</dbReference>
<keyword evidence="4" id="KW-1185">Reference proteome</keyword>
<accession>A0A0J7KYZ3</accession>
<organism evidence="3 4">
    <name type="scientific">Lasius niger</name>
    <name type="common">Black garden ant</name>
    <dbReference type="NCBI Taxonomy" id="67767"/>
    <lineage>
        <taxon>Eukaryota</taxon>
        <taxon>Metazoa</taxon>
        <taxon>Ecdysozoa</taxon>
        <taxon>Arthropoda</taxon>
        <taxon>Hexapoda</taxon>
        <taxon>Insecta</taxon>
        <taxon>Pterygota</taxon>
        <taxon>Neoptera</taxon>
        <taxon>Endopterygota</taxon>
        <taxon>Hymenoptera</taxon>
        <taxon>Apocrita</taxon>
        <taxon>Aculeata</taxon>
        <taxon>Formicoidea</taxon>
        <taxon>Formicidae</taxon>
        <taxon>Formicinae</taxon>
        <taxon>Lasius</taxon>
        <taxon>Lasius</taxon>
    </lineage>
</organism>
<protein>
    <submittedName>
        <fullName evidence="3">Leucine-rich repeat-containing protein 57-like protein</fullName>
    </submittedName>
</protein>
<dbReference type="PANTHER" id="PTHR48051">
    <property type="match status" value="1"/>
</dbReference>
<sequence>MGNSGLKQHYETAKKTGTLKLSQHKLDEFPQNLRALAPLLRTLDLSENKFTVLPNEIGDFTLLKQLTVSHNRLIGLPDALGALVKLESLNCTTNQIASMPSSLTKLNHLKQVNLSDNRISDFPLVFCGLRHLDVLDLSRNRLTTVPDAAASLHVTELNLNQNQIATISEKLADCPRMKTLRLEENCLQLSSVPVRILKDSKISILALEGNLFEMKQFANLDGYDVYMERYTAVKKKLY</sequence>
<dbReference type="PaxDb" id="67767-A0A0J7KYZ3"/>
<dbReference type="Gene3D" id="3.80.10.10">
    <property type="entry name" value="Ribonuclease Inhibitor"/>
    <property type="match status" value="2"/>
</dbReference>
<gene>
    <name evidence="3" type="ORF">RF55_4278</name>
</gene>
<dbReference type="SMART" id="SM00369">
    <property type="entry name" value="LRR_TYP"/>
    <property type="match status" value="5"/>
</dbReference>
<dbReference type="GO" id="GO:0005737">
    <property type="term" value="C:cytoplasm"/>
    <property type="evidence" value="ECO:0007669"/>
    <property type="project" value="TreeGrafter"/>
</dbReference>
<evidence type="ECO:0000313" key="3">
    <source>
        <dbReference type="EMBL" id="KMQ95499.1"/>
    </source>
</evidence>
<proteinExistence type="predicted"/>
<dbReference type="PANTHER" id="PTHR48051:SF62">
    <property type="entry name" value="LEUCINE-RICH REPEAT-CONTAINING PROTEIN 57"/>
    <property type="match status" value="1"/>
</dbReference>
<dbReference type="InterPro" id="IPR032675">
    <property type="entry name" value="LRR_dom_sf"/>
</dbReference>
<dbReference type="FunFam" id="3.80.10.10:FF:000230">
    <property type="entry name" value="Leucine-rich repeat-containing protein 57"/>
    <property type="match status" value="1"/>
</dbReference>
<evidence type="ECO:0000313" key="4">
    <source>
        <dbReference type="Proteomes" id="UP000036403"/>
    </source>
</evidence>
<dbReference type="STRING" id="67767.A0A0J7KYZ3"/>
<dbReference type="InterPro" id="IPR003591">
    <property type="entry name" value="Leu-rich_rpt_typical-subtyp"/>
</dbReference>